<comment type="caution">
    <text evidence="1">The sequence shown here is derived from an EMBL/GenBank/DDBJ whole genome shotgun (WGS) entry which is preliminary data.</text>
</comment>
<sequence length="34" mass="3794">MMGHKLSTCLITAPWSEGMLLIQDCTGTCKYTCR</sequence>
<accession>A0AA44WMH8</accession>
<name>A0AA44WMH8_VERDA</name>
<organism evidence="1 2">
    <name type="scientific">Verticillium dahliae</name>
    <name type="common">Verticillium wilt</name>
    <dbReference type="NCBI Taxonomy" id="27337"/>
    <lineage>
        <taxon>Eukaryota</taxon>
        <taxon>Fungi</taxon>
        <taxon>Dikarya</taxon>
        <taxon>Ascomycota</taxon>
        <taxon>Pezizomycotina</taxon>
        <taxon>Sordariomycetes</taxon>
        <taxon>Hypocreomycetidae</taxon>
        <taxon>Glomerellales</taxon>
        <taxon>Plectosphaerellaceae</taxon>
        <taxon>Verticillium</taxon>
    </lineage>
</organism>
<evidence type="ECO:0000313" key="2">
    <source>
        <dbReference type="Proteomes" id="UP000236305"/>
    </source>
</evidence>
<evidence type="ECO:0000313" key="1">
    <source>
        <dbReference type="EMBL" id="PNH34138.1"/>
    </source>
</evidence>
<gene>
    <name evidence="1" type="ORF">BJF96_g2568</name>
</gene>
<proteinExistence type="predicted"/>
<reference evidence="1 2" key="1">
    <citation type="submission" date="2017-12" db="EMBL/GenBank/DDBJ databases">
        <title>Comparative genomics yields insights into virulence evolution of Verticillium dahliae.</title>
        <authorList>
            <person name="Fan R."/>
            <person name="Armitage A.D."/>
            <person name="Cascant-Lopez E."/>
            <person name="Sobczyk M."/>
            <person name="Cockerton H.M."/>
            <person name="Harrison R.J."/>
        </authorList>
    </citation>
    <scope>NUCLEOTIDE SEQUENCE [LARGE SCALE GENOMIC DNA]</scope>
    <source>
        <strain evidence="1 2">12008</strain>
    </source>
</reference>
<protein>
    <submittedName>
        <fullName evidence="1">Uncharacterized protein</fullName>
    </submittedName>
</protein>
<dbReference type="EMBL" id="MPSH01000006">
    <property type="protein sequence ID" value="PNH34138.1"/>
    <property type="molecule type" value="Genomic_DNA"/>
</dbReference>
<dbReference type="AlphaFoldDB" id="A0AA44WMH8"/>
<dbReference type="Proteomes" id="UP000236305">
    <property type="component" value="Unassembled WGS sequence"/>
</dbReference>